<comment type="caution">
    <text evidence="2">The sequence shown here is derived from an EMBL/GenBank/DDBJ whole genome shotgun (WGS) entry which is preliminary data.</text>
</comment>
<name>A0A7C9QV71_9PROT</name>
<evidence type="ECO:0000313" key="2">
    <source>
        <dbReference type="EMBL" id="NFV81217.1"/>
    </source>
</evidence>
<reference evidence="2 3" key="1">
    <citation type="submission" date="2020-02" db="EMBL/GenBank/DDBJ databases">
        <authorList>
            <person name="Dziuba M."/>
            <person name="Kuznetsov B."/>
            <person name="Mardanov A."/>
            <person name="Ravin N."/>
            <person name="Grouzdev D."/>
        </authorList>
    </citation>
    <scope>NUCLEOTIDE SEQUENCE [LARGE SCALE GENOMIC DNA]</scope>
    <source>
        <strain evidence="2 3">SpK</strain>
    </source>
</reference>
<feature type="domain" description="Endonuclease/exonuclease/phosphatase" evidence="1">
    <location>
        <begin position="4"/>
        <end position="283"/>
    </location>
</feature>
<keyword evidence="2" id="KW-0255">Endonuclease</keyword>
<keyword evidence="3" id="KW-1185">Reference proteome</keyword>
<sequence length="336" mass="36975">MRIATFNMESLDDRLGEGDFADRVAVLRPQIQRLRADVLCLQEINAHGPTKKGPRGLPALDQVLAGTETEHFHRVVSLNRGGVRPSDRHNLVVLSRFPVLGHQQLWHDLVEAPLYRPATVQPRPHAAGSVEWDRPLLHVRLALPGGRVLHVVNVHLRAPRAAFLSGQKTEHGRWHSVGGWAEGFFLASLKQAGQALEARLLVETILDGDPEALVAVCGDFNSDDREGPLRTIRGDEEDTGNGHLAPRVLVPVERSLADSQRFSVIHHGRRVMLDHILVSRPLLGWFLGAEAHNEALGDELVSPATIWGSPDSYHAPLVAEFAVPRGENISPAGRRP</sequence>
<dbReference type="SUPFAM" id="SSF56219">
    <property type="entry name" value="DNase I-like"/>
    <property type="match status" value="1"/>
</dbReference>
<protein>
    <submittedName>
        <fullName evidence="2">Endonuclease</fullName>
    </submittedName>
</protein>
<dbReference type="Gene3D" id="3.60.10.10">
    <property type="entry name" value="Endonuclease/exonuclease/phosphatase"/>
    <property type="match status" value="1"/>
</dbReference>
<accession>A0A7C9QV71</accession>
<dbReference type="EMBL" id="JAAIYP010000039">
    <property type="protein sequence ID" value="NFV81217.1"/>
    <property type="molecule type" value="Genomic_DNA"/>
</dbReference>
<keyword evidence="2" id="KW-0378">Hydrolase</keyword>
<keyword evidence="2" id="KW-0540">Nuclease</keyword>
<dbReference type="AlphaFoldDB" id="A0A7C9QV71"/>
<dbReference type="Proteomes" id="UP000480684">
    <property type="component" value="Unassembled WGS sequence"/>
</dbReference>
<proteinExistence type="predicted"/>
<gene>
    <name evidence="2" type="ORF">G4223_13950</name>
</gene>
<dbReference type="InterPro" id="IPR036691">
    <property type="entry name" value="Endo/exonu/phosph_ase_sf"/>
</dbReference>
<dbReference type="Pfam" id="PF03372">
    <property type="entry name" value="Exo_endo_phos"/>
    <property type="match status" value="1"/>
</dbReference>
<dbReference type="PANTHER" id="PTHR42834:SF1">
    <property type="entry name" value="ENDONUCLEASE_EXONUCLEASE_PHOSPHATASE FAMILY PROTEIN (AFU_ORTHOLOGUE AFUA_3G09210)"/>
    <property type="match status" value="1"/>
</dbReference>
<evidence type="ECO:0000313" key="3">
    <source>
        <dbReference type="Proteomes" id="UP000480684"/>
    </source>
</evidence>
<organism evidence="2 3">
    <name type="scientific">Magnetospirillum aberrantis SpK</name>
    <dbReference type="NCBI Taxonomy" id="908842"/>
    <lineage>
        <taxon>Bacteria</taxon>
        <taxon>Pseudomonadati</taxon>
        <taxon>Pseudomonadota</taxon>
        <taxon>Alphaproteobacteria</taxon>
        <taxon>Rhodospirillales</taxon>
        <taxon>Rhodospirillaceae</taxon>
        <taxon>Magnetospirillum</taxon>
    </lineage>
</organism>
<dbReference type="PANTHER" id="PTHR42834">
    <property type="entry name" value="ENDONUCLEASE/EXONUCLEASE/PHOSPHATASE FAMILY PROTEIN (AFU_ORTHOLOGUE AFUA_3G09210)"/>
    <property type="match status" value="1"/>
</dbReference>
<dbReference type="InterPro" id="IPR005135">
    <property type="entry name" value="Endo/exonuclease/phosphatase"/>
</dbReference>
<dbReference type="GO" id="GO:0004519">
    <property type="term" value="F:endonuclease activity"/>
    <property type="evidence" value="ECO:0007669"/>
    <property type="project" value="UniProtKB-KW"/>
</dbReference>
<evidence type="ECO:0000259" key="1">
    <source>
        <dbReference type="Pfam" id="PF03372"/>
    </source>
</evidence>